<organism evidence="2 3">
    <name type="scientific">Nannocystis exedens</name>
    <dbReference type="NCBI Taxonomy" id="54"/>
    <lineage>
        <taxon>Bacteria</taxon>
        <taxon>Pseudomonadati</taxon>
        <taxon>Myxococcota</taxon>
        <taxon>Polyangia</taxon>
        <taxon>Nannocystales</taxon>
        <taxon>Nannocystaceae</taxon>
        <taxon>Nannocystis</taxon>
    </lineage>
</organism>
<sequence length="81" mass="8619">MRTKCLFAVFALAACEVEGELDEFDSGVALEEDEDAELDVDPADDAEEEDEDEEAPQPNEVKPPCANGSPSCGPGPTARPH</sequence>
<reference evidence="3" key="1">
    <citation type="submission" date="2016-10" db="EMBL/GenBank/DDBJ databases">
        <authorList>
            <person name="Varghese N."/>
            <person name="Submissions S."/>
        </authorList>
    </citation>
    <scope>NUCLEOTIDE SEQUENCE [LARGE SCALE GENOMIC DNA]</scope>
    <source>
        <strain evidence="3">ATCC 25963</strain>
    </source>
</reference>
<dbReference type="STRING" id="54.SAMN02745121_08393"/>
<evidence type="ECO:0000256" key="1">
    <source>
        <dbReference type="SAM" id="MobiDB-lite"/>
    </source>
</evidence>
<dbReference type="Proteomes" id="UP000199400">
    <property type="component" value="Unassembled WGS sequence"/>
</dbReference>
<feature type="compositionally biased region" description="Acidic residues" evidence="1">
    <location>
        <begin position="29"/>
        <end position="55"/>
    </location>
</feature>
<evidence type="ECO:0000313" key="2">
    <source>
        <dbReference type="EMBL" id="SFF36450.1"/>
    </source>
</evidence>
<accession>A0A1I2I4A6</accession>
<dbReference type="AlphaFoldDB" id="A0A1I2I4A6"/>
<evidence type="ECO:0000313" key="3">
    <source>
        <dbReference type="Proteomes" id="UP000199400"/>
    </source>
</evidence>
<gene>
    <name evidence="2" type="ORF">SAMN02745121_08393</name>
</gene>
<keyword evidence="3" id="KW-1185">Reference proteome</keyword>
<feature type="region of interest" description="Disordered" evidence="1">
    <location>
        <begin position="29"/>
        <end position="81"/>
    </location>
</feature>
<proteinExistence type="predicted"/>
<protein>
    <submittedName>
        <fullName evidence="2">Uncharacterized protein</fullName>
    </submittedName>
</protein>
<name>A0A1I2I4A6_9BACT</name>
<dbReference type="EMBL" id="FOMX01000054">
    <property type="protein sequence ID" value="SFF36450.1"/>
    <property type="molecule type" value="Genomic_DNA"/>
</dbReference>
<dbReference type="PROSITE" id="PS51257">
    <property type="entry name" value="PROKAR_LIPOPROTEIN"/>
    <property type="match status" value="1"/>
</dbReference>